<gene>
    <name evidence="1" type="primary">gb19500</name>
    <name evidence="1" type="ORF">PR202_gb19500</name>
</gene>
<protein>
    <submittedName>
        <fullName evidence="1">Uncharacterized protein</fullName>
    </submittedName>
</protein>
<dbReference type="AlphaFoldDB" id="A0AAV5FA22"/>
<dbReference type="EMBL" id="BQKI01000082">
    <property type="protein sequence ID" value="GJN31140.1"/>
    <property type="molecule type" value="Genomic_DNA"/>
</dbReference>
<dbReference type="InterPro" id="IPR044614">
    <property type="entry name" value="STR10"/>
</dbReference>
<dbReference type="GO" id="GO:0009507">
    <property type="term" value="C:chloroplast"/>
    <property type="evidence" value="ECO:0007669"/>
    <property type="project" value="TreeGrafter"/>
</dbReference>
<reference evidence="1" key="2">
    <citation type="submission" date="2021-12" db="EMBL/GenBank/DDBJ databases">
        <title>Resequencing data analysis of finger millet.</title>
        <authorList>
            <person name="Hatakeyama M."/>
            <person name="Aluri S."/>
            <person name="Balachadran M.T."/>
            <person name="Sivarajan S.R."/>
            <person name="Poveda L."/>
            <person name="Shimizu-Inatsugi R."/>
            <person name="Schlapbach R."/>
            <person name="Sreeman S.M."/>
            <person name="Shimizu K.K."/>
        </authorList>
    </citation>
    <scope>NUCLEOTIDE SEQUENCE</scope>
</reference>
<dbReference type="PANTHER" id="PTHR45510">
    <property type="entry name" value="RHODANESE-LIKE DOMAIN-CONTAINING PROTEIN 10"/>
    <property type="match status" value="1"/>
</dbReference>
<evidence type="ECO:0000313" key="2">
    <source>
        <dbReference type="Proteomes" id="UP001054889"/>
    </source>
</evidence>
<keyword evidence="2" id="KW-1185">Reference proteome</keyword>
<name>A0AAV5FA22_ELECO</name>
<comment type="caution">
    <text evidence="1">The sequence shown here is derived from an EMBL/GenBank/DDBJ whole genome shotgun (WGS) entry which is preliminary data.</text>
</comment>
<proteinExistence type="predicted"/>
<evidence type="ECO:0000313" key="1">
    <source>
        <dbReference type="EMBL" id="GJN31140.1"/>
    </source>
</evidence>
<organism evidence="1 2">
    <name type="scientific">Eleusine coracana subsp. coracana</name>
    <dbReference type="NCBI Taxonomy" id="191504"/>
    <lineage>
        <taxon>Eukaryota</taxon>
        <taxon>Viridiplantae</taxon>
        <taxon>Streptophyta</taxon>
        <taxon>Embryophyta</taxon>
        <taxon>Tracheophyta</taxon>
        <taxon>Spermatophyta</taxon>
        <taxon>Magnoliopsida</taxon>
        <taxon>Liliopsida</taxon>
        <taxon>Poales</taxon>
        <taxon>Poaceae</taxon>
        <taxon>PACMAD clade</taxon>
        <taxon>Chloridoideae</taxon>
        <taxon>Cynodonteae</taxon>
        <taxon>Eleusininae</taxon>
        <taxon>Eleusine</taxon>
    </lineage>
</organism>
<accession>A0AAV5FA22</accession>
<reference evidence="1" key="1">
    <citation type="journal article" date="2018" name="DNA Res.">
        <title>Multiple hybrid de novo genome assembly of finger millet, an orphan allotetraploid crop.</title>
        <authorList>
            <person name="Hatakeyama M."/>
            <person name="Aluri S."/>
            <person name="Balachadran M.T."/>
            <person name="Sivarajan S.R."/>
            <person name="Patrignani A."/>
            <person name="Gruter S."/>
            <person name="Poveda L."/>
            <person name="Shimizu-Inatsugi R."/>
            <person name="Baeten J."/>
            <person name="Francoijs K.J."/>
            <person name="Nataraja K.N."/>
            <person name="Reddy Y.A.N."/>
            <person name="Phadnis S."/>
            <person name="Ravikumar R.L."/>
            <person name="Schlapbach R."/>
            <person name="Sreeman S.M."/>
            <person name="Shimizu K.K."/>
        </authorList>
    </citation>
    <scope>NUCLEOTIDE SEQUENCE</scope>
</reference>
<dbReference type="Proteomes" id="UP001054889">
    <property type="component" value="Unassembled WGS sequence"/>
</dbReference>
<sequence>MLHDDGYKNVAWLAGGFSKCVDGDFADVEGESKLQYATIGGVCPTSSSSCCCCSGWSSDPMDGARNRRIDSIVLSIHVSPVSFGSAISFSHVLRVGLHGKTTNVVSARQWQFLSGLGRQRWYSADYEQWTGSVAEVMKA</sequence>
<dbReference type="PANTHER" id="PTHR45510:SF1">
    <property type="entry name" value="RHODANESE-LIKE DOMAIN-CONTAINING PROTEIN 10"/>
    <property type="match status" value="1"/>
</dbReference>